<accession>A0A916RAG3</accession>
<gene>
    <name evidence="3" type="ORF">GCM10011499_17700</name>
</gene>
<dbReference type="GO" id="GO:0005975">
    <property type="term" value="P:carbohydrate metabolic process"/>
    <property type="evidence" value="ECO:0007669"/>
    <property type="project" value="InterPro"/>
</dbReference>
<dbReference type="Gene3D" id="3.20.20.70">
    <property type="entry name" value="Aldolase class I"/>
    <property type="match status" value="1"/>
</dbReference>
<proteinExistence type="predicted"/>
<protein>
    <recommendedName>
        <fullName evidence="5">Ribulose-phosphate 3-epimerase</fullName>
    </recommendedName>
</protein>
<dbReference type="InterPro" id="IPR011060">
    <property type="entry name" value="RibuloseP-bd_barrel"/>
</dbReference>
<dbReference type="Pfam" id="PF00834">
    <property type="entry name" value="Ribul_P_3_epim"/>
    <property type="match status" value="1"/>
</dbReference>
<dbReference type="SUPFAM" id="SSF51366">
    <property type="entry name" value="Ribulose-phoshate binding barrel"/>
    <property type="match status" value="1"/>
</dbReference>
<dbReference type="GO" id="GO:0016857">
    <property type="term" value="F:racemase and epimerase activity, acting on carbohydrates and derivatives"/>
    <property type="evidence" value="ECO:0007669"/>
    <property type="project" value="InterPro"/>
</dbReference>
<dbReference type="EMBL" id="BMKB01000002">
    <property type="protein sequence ID" value="GGA48284.1"/>
    <property type="molecule type" value="Genomic_DNA"/>
</dbReference>
<evidence type="ECO:0000256" key="2">
    <source>
        <dbReference type="ARBA" id="ARBA00023235"/>
    </source>
</evidence>
<keyword evidence="2" id="KW-0413">Isomerase</keyword>
<name>A0A916RAG3_9HYPH</name>
<keyword evidence="4" id="KW-1185">Reference proteome</keyword>
<keyword evidence="1" id="KW-0479">Metal-binding</keyword>
<dbReference type="PANTHER" id="PTHR11749">
    <property type="entry name" value="RIBULOSE-5-PHOSPHATE-3-EPIMERASE"/>
    <property type="match status" value="1"/>
</dbReference>
<sequence length="116" mass="12224">MRRESVLAGVAISPALSIEAISPLVQWADYLLVMLIEPGTSAQSSRPELIAKLRAMRLQWPDIAIIADGGIDTSNIVDVISAGADRVVVGGALFKPTPDVGYEPLLDALGCRNAAL</sequence>
<reference evidence="3 4" key="1">
    <citation type="journal article" date="2014" name="Int. J. Syst. Evol. Microbiol.">
        <title>Complete genome sequence of Corynebacterium casei LMG S-19264T (=DSM 44701T), isolated from a smear-ripened cheese.</title>
        <authorList>
            <consortium name="US DOE Joint Genome Institute (JGI-PGF)"/>
            <person name="Walter F."/>
            <person name="Albersmeier A."/>
            <person name="Kalinowski J."/>
            <person name="Ruckert C."/>
        </authorList>
    </citation>
    <scope>NUCLEOTIDE SEQUENCE [LARGE SCALE GENOMIC DNA]</scope>
    <source>
        <strain evidence="3 4">CGMCC 1.15896</strain>
    </source>
</reference>
<dbReference type="Proteomes" id="UP000596977">
    <property type="component" value="Unassembled WGS sequence"/>
</dbReference>
<dbReference type="AlphaFoldDB" id="A0A916RAG3"/>
<dbReference type="InterPro" id="IPR013785">
    <property type="entry name" value="Aldolase_TIM"/>
</dbReference>
<evidence type="ECO:0000313" key="3">
    <source>
        <dbReference type="EMBL" id="GGA48284.1"/>
    </source>
</evidence>
<dbReference type="InterPro" id="IPR000056">
    <property type="entry name" value="Ribul_P_3_epim-like"/>
</dbReference>
<organism evidence="3 4">
    <name type="scientific">Pelagibacterium lentulum</name>
    <dbReference type="NCBI Taxonomy" id="2029865"/>
    <lineage>
        <taxon>Bacteria</taxon>
        <taxon>Pseudomonadati</taxon>
        <taxon>Pseudomonadota</taxon>
        <taxon>Alphaproteobacteria</taxon>
        <taxon>Hyphomicrobiales</taxon>
        <taxon>Devosiaceae</taxon>
        <taxon>Pelagibacterium</taxon>
    </lineage>
</organism>
<evidence type="ECO:0008006" key="5">
    <source>
        <dbReference type="Google" id="ProtNLM"/>
    </source>
</evidence>
<evidence type="ECO:0000256" key="1">
    <source>
        <dbReference type="ARBA" id="ARBA00022723"/>
    </source>
</evidence>
<dbReference type="GO" id="GO:0046872">
    <property type="term" value="F:metal ion binding"/>
    <property type="evidence" value="ECO:0007669"/>
    <property type="project" value="UniProtKB-KW"/>
</dbReference>
<comment type="caution">
    <text evidence="3">The sequence shown here is derived from an EMBL/GenBank/DDBJ whole genome shotgun (WGS) entry which is preliminary data.</text>
</comment>
<evidence type="ECO:0000313" key="4">
    <source>
        <dbReference type="Proteomes" id="UP000596977"/>
    </source>
</evidence>